<evidence type="ECO:0000313" key="3">
    <source>
        <dbReference type="Proteomes" id="UP000008062"/>
    </source>
</evidence>
<organism evidence="2 3">
    <name type="scientific">Zymoseptoria tritici (strain CBS 115943 / IPO323)</name>
    <name type="common">Speckled leaf blotch fungus</name>
    <name type="synonym">Septoria tritici</name>
    <dbReference type="NCBI Taxonomy" id="336722"/>
    <lineage>
        <taxon>Eukaryota</taxon>
        <taxon>Fungi</taxon>
        <taxon>Dikarya</taxon>
        <taxon>Ascomycota</taxon>
        <taxon>Pezizomycotina</taxon>
        <taxon>Dothideomycetes</taxon>
        <taxon>Dothideomycetidae</taxon>
        <taxon>Mycosphaerellales</taxon>
        <taxon>Mycosphaerellaceae</taxon>
        <taxon>Zymoseptoria</taxon>
    </lineage>
</organism>
<dbReference type="GeneID" id="13395805"/>
<keyword evidence="3" id="KW-1185">Reference proteome</keyword>
<feature type="signal peptide" evidence="1">
    <location>
        <begin position="1"/>
        <end position="20"/>
    </location>
</feature>
<feature type="chain" id="PRO_5003391398" evidence="1">
    <location>
        <begin position="21"/>
        <end position="71"/>
    </location>
</feature>
<gene>
    <name evidence="2" type="ORF">MYCGRDRAFT_103555</name>
</gene>
<sequence length="71" mass="7652">MKLSTLLAATVMAFSTLTQAKPAPAGGEPGGWCEDCEQTCRTKNPTRDDYYCACANKYCSARCGKCTRPHA</sequence>
<name>F9X6K3_ZYMTI</name>
<protein>
    <submittedName>
        <fullName evidence="2">Uncharacterized protein</fullName>
    </submittedName>
</protein>
<reference evidence="2 3" key="1">
    <citation type="journal article" date="2011" name="PLoS Genet.">
        <title>Finished genome of the fungal wheat pathogen Mycosphaerella graminicola reveals dispensome structure, chromosome plasticity, and stealth pathogenesis.</title>
        <authorList>
            <person name="Goodwin S.B."/>
            <person name="Ben M'barek S."/>
            <person name="Dhillon B."/>
            <person name="Wittenberg A.H.J."/>
            <person name="Crane C.F."/>
            <person name="Hane J.K."/>
            <person name="Foster A.J."/>
            <person name="Van der Lee T.A.J."/>
            <person name="Grimwood J."/>
            <person name="Aerts A."/>
            <person name="Antoniw J."/>
            <person name="Bailey A."/>
            <person name="Bluhm B."/>
            <person name="Bowler J."/>
            <person name="Bristow J."/>
            <person name="van der Burgt A."/>
            <person name="Canto-Canche B."/>
            <person name="Churchill A.C.L."/>
            <person name="Conde-Ferraez L."/>
            <person name="Cools H.J."/>
            <person name="Coutinho P.M."/>
            <person name="Csukai M."/>
            <person name="Dehal P."/>
            <person name="De Wit P."/>
            <person name="Donzelli B."/>
            <person name="van de Geest H.C."/>
            <person name="van Ham R.C.H.J."/>
            <person name="Hammond-Kosack K.E."/>
            <person name="Henrissat B."/>
            <person name="Kilian A."/>
            <person name="Kobayashi A.K."/>
            <person name="Koopmann E."/>
            <person name="Kourmpetis Y."/>
            <person name="Kuzniar A."/>
            <person name="Lindquist E."/>
            <person name="Lombard V."/>
            <person name="Maliepaard C."/>
            <person name="Martins N."/>
            <person name="Mehrabi R."/>
            <person name="Nap J.P.H."/>
            <person name="Ponomarenko A."/>
            <person name="Rudd J.J."/>
            <person name="Salamov A."/>
            <person name="Schmutz J."/>
            <person name="Schouten H.J."/>
            <person name="Shapiro H."/>
            <person name="Stergiopoulos I."/>
            <person name="Torriani S.F.F."/>
            <person name="Tu H."/>
            <person name="de Vries R.P."/>
            <person name="Waalwijk C."/>
            <person name="Ware S.B."/>
            <person name="Wiebenga A."/>
            <person name="Zwiers L.-H."/>
            <person name="Oliver R.P."/>
            <person name="Grigoriev I.V."/>
            <person name="Kema G.H.J."/>
        </authorList>
    </citation>
    <scope>NUCLEOTIDE SEQUENCE [LARGE SCALE GENOMIC DNA]</scope>
    <source>
        <strain evidence="3">CBS 115943 / IPO323</strain>
    </source>
</reference>
<dbReference type="InParanoid" id="F9X6K3"/>
<dbReference type="KEGG" id="ztr:MYCGRDRAFT_103555"/>
<dbReference type="AlphaFoldDB" id="F9X6K3"/>
<dbReference type="Proteomes" id="UP000008062">
    <property type="component" value="Chromosome 3"/>
</dbReference>
<proteinExistence type="predicted"/>
<keyword evidence="1" id="KW-0732">Signal</keyword>
<evidence type="ECO:0000256" key="1">
    <source>
        <dbReference type="SAM" id="SignalP"/>
    </source>
</evidence>
<evidence type="ECO:0000313" key="2">
    <source>
        <dbReference type="EMBL" id="EGP89595.1"/>
    </source>
</evidence>
<accession>F9X6K3</accession>
<dbReference type="EMBL" id="CM001198">
    <property type="protein sequence ID" value="EGP89595.1"/>
    <property type="molecule type" value="Genomic_DNA"/>
</dbReference>
<dbReference type="RefSeq" id="XP_003854619.1">
    <property type="nucleotide sequence ID" value="XM_003854571.1"/>
</dbReference>